<evidence type="ECO:0000259" key="1">
    <source>
        <dbReference type="Pfam" id="PF00188"/>
    </source>
</evidence>
<organism evidence="2 3">
    <name type="scientific">Gemelliphila palaticanis</name>
    <dbReference type="NCBI Taxonomy" id="81950"/>
    <lineage>
        <taxon>Bacteria</taxon>
        <taxon>Bacillati</taxon>
        <taxon>Bacillota</taxon>
        <taxon>Bacilli</taxon>
        <taxon>Bacillales</taxon>
        <taxon>Gemellaceae</taxon>
        <taxon>Gemelliphila</taxon>
    </lineage>
</organism>
<dbReference type="EMBL" id="JACBYF010000001">
    <property type="protein sequence ID" value="NYS46763.1"/>
    <property type="molecule type" value="Genomic_DNA"/>
</dbReference>
<gene>
    <name evidence="2" type="ORF">HZY85_00945</name>
</gene>
<keyword evidence="3" id="KW-1185">Reference proteome</keyword>
<proteinExistence type="predicted"/>
<dbReference type="PANTHER" id="PTHR31157">
    <property type="entry name" value="SCP DOMAIN-CONTAINING PROTEIN"/>
    <property type="match status" value="1"/>
</dbReference>
<dbReference type="RefSeq" id="WP_179939930.1">
    <property type="nucleotide sequence ID" value="NZ_JACBYF010000001.1"/>
</dbReference>
<evidence type="ECO:0000313" key="3">
    <source>
        <dbReference type="Proteomes" id="UP000531840"/>
    </source>
</evidence>
<dbReference type="SUPFAM" id="SSF55797">
    <property type="entry name" value="PR-1-like"/>
    <property type="match status" value="1"/>
</dbReference>
<evidence type="ECO:0000313" key="2">
    <source>
        <dbReference type="EMBL" id="NYS46763.1"/>
    </source>
</evidence>
<dbReference type="InterPro" id="IPR035940">
    <property type="entry name" value="CAP_sf"/>
</dbReference>
<accession>A0ABX2SX89</accession>
<dbReference type="Proteomes" id="UP000531840">
    <property type="component" value="Unassembled WGS sequence"/>
</dbReference>
<feature type="domain" description="SCP" evidence="1">
    <location>
        <begin position="279"/>
        <end position="396"/>
    </location>
</feature>
<name>A0ABX2SX89_9BACL</name>
<dbReference type="CDD" id="cd05379">
    <property type="entry name" value="CAP_bacterial"/>
    <property type="match status" value="1"/>
</dbReference>
<dbReference type="InterPro" id="IPR014044">
    <property type="entry name" value="CAP_dom"/>
</dbReference>
<reference evidence="2 3" key="1">
    <citation type="submission" date="2020-07" db="EMBL/GenBank/DDBJ databases">
        <title>MOT database genomes.</title>
        <authorList>
            <person name="Joseph S."/>
            <person name="Aduse-Opoku J."/>
            <person name="Hashim A."/>
            <person name="Wade W."/>
            <person name="Curtis M."/>
        </authorList>
    </citation>
    <scope>NUCLEOTIDE SEQUENCE [LARGE SCALE GENOMIC DNA]</scope>
    <source>
        <strain evidence="2 3">CIP 106318</strain>
    </source>
</reference>
<comment type="caution">
    <text evidence="2">The sequence shown here is derived from an EMBL/GenBank/DDBJ whole genome shotgun (WGS) entry which is preliminary data.</text>
</comment>
<dbReference type="Pfam" id="PF00188">
    <property type="entry name" value="CAP"/>
    <property type="match status" value="1"/>
</dbReference>
<protein>
    <recommendedName>
        <fullName evidence="1">SCP domain-containing protein</fullName>
    </recommendedName>
</protein>
<dbReference type="PANTHER" id="PTHR31157:SF1">
    <property type="entry name" value="SCP DOMAIN-CONTAINING PROTEIN"/>
    <property type="match status" value="1"/>
</dbReference>
<dbReference type="Gene3D" id="3.40.33.10">
    <property type="entry name" value="CAP"/>
    <property type="match status" value="1"/>
</dbReference>
<sequence>MKRAIKITSGFLACTLLFSNLNSIDITKATEAPTITVNSEDSNILTQIQSFEGKNYLVVTAIQDVTNMAVRVNVSNNQTFVFKHSELNKGESVSFELDIAEQKQVIPGKKILPKTDIVREKLEVKGVIKGFNVVAIVSYDVEKNPVIEIKDLDSTNELKNDLADKSDIESKDKKEEINPTSEVVKGTSVAEEAKKVEDAQADAWEKAASELNKPVAVNESRSVDAQPNVSLSKEDVKPAEVAKKVEDAQADAWEKAATVNNASNPNLANSSSDANILIDQLNKHRIANGKTPLSVDNSLSEGTLVRANEFAALAASGRTGMSLHLRLDGSSFSTAFPAAIRAKLGENVSYGSRLESLMKFWKNSPAHNKNMLSDEYTKVSIKVVKQNGMYYGVQIFSK</sequence>